<organism evidence="1 2">
    <name type="scientific">Cucumis sativus</name>
    <name type="common">Cucumber</name>
    <dbReference type="NCBI Taxonomy" id="3659"/>
    <lineage>
        <taxon>Eukaryota</taxon>
        <taxon>Viridiplantae</taxon>
        <taxon>Streptophyta</taxon>
        <taxon>Embryophyta</taxon>
        <taxon>Tracheophyta</taxon>
        <taxon>Spermatophyta</taxon>
        <taxon>Magnoliopsida</taxon>
        <taxon>eudicotyledons</taxon>
        <taxon>Gunneridae</taxon>
        <taxon>Pentapetalae</taxon>
        <taxon>rosids</taxon>
        <taxon>fabids</taxon>
        <taxon>Cucurbitales</taxon>
        <taxon>Cucurbitaceae</taxon>
        <taxon>Benincaseae</taxon>
        <taxon>Cucumis</taxon>
    </lineage>
</organism>
<gene>
    <name evidence="1" type="ORF">Csa_4G433980</name>
</gene>
<sequence length="68" mass="8106">MYNFVTLSQNIHTSLSWKLKGKKREEIKKRKGDDPADSKSFAFYPLNCFKFNYTNPLNLSVLLTRFEW</sequence>
<dbReference type="EMBL" id="CM002925">
    <property type="protein sequence ID" value="KGN54723.1"/>
    <property type="molecule type" value="Genomic_DNA"/>
</dbReference>
<name>A0A0A0KYW7_CUCSA</name>
<reference evidence="1 2" key="4">
    <citation type="journal article" date="2011" name="BMC Genomics">
        <title>RNA-Seq improves annotation of protein-coding genes in the cucumber genome.</title>
        <authorList>
            <person name="Li Z."/>
            <person name="Zhang Z."/>
            <person name="Yan P."/>
            <person name="Huang S."/>
            <person name="Fei Z."/>
            <person name="Lin K."/>
        </authorList>
    </citation>
    <scope>NUCLEOTIDE SEQUENCE [LARGE SCALE GENOMIC DNA]</scope>
    <source>
        <strain evidence="2">cv. 9930</strain>
    </source>
</reference>
<dbReference type="Proteomes" id="UP000029981">
    <property type="component" value="Chromosome 4"/>
</dbReference>
<keyword evidence="2" id="KW-1185">Reference proteome</keyword>
<evidence type="ECO:0000313" key="2">
    <source>
        <dbReference type="Proteomes" id="UP000029981"/>
    </source>
</evidence>
<dbReference type="AlphaFoldDB" id="A0A0A0KYW7"/>
<proteinExistence type="predicted"/>
<evidence type="ECO:0000313" key="1">
    <source>
        <dbReference type="EMBL" id="KGN54723.1"/>
    </source>
</evidence>
<reference evidence="1 2" key="2">
    <citation type="journal article" date="2009" name="PLoS ONE">
        <title>An integrated genetic and cytogenetic map of the cucumber genome.</title>
        <authorList>
            <person name="Ren Y."/>
            <person name="Zhang Z."/>
            <person name="Liu J."/>
            <person name="Staub J.E."/>
            <person name="Han Y."/>
            <person name="Cheng Z."/>
            <person name="Li X."/>
            <person name="Lu J."/>
            <person name="Miao H."/>
            <person name="Kang H."/>
            <person name="Xie B."/>
            <person name="Gu X."/>
            <person name="Wang X."/>
            <person name="Du Y."/>
            <person name="Jin W."/>
            <person name="Huang S."/>
        </authorList>
    </citation>
    <scope>NUCLEOTIDE SEQUENCE [LARGE SCALE GENOMIC DNA]</scope>
    <source>
        <strain evidence="2">cv. 9930</strain>
    </source>
</reference>
<accession>A0A0A0KYW7</accession>
<reference evidence="1 2" key="1">
    <citation type="journal article" date="2009" name="Nat. Genet.">
        <title>The genome of the cucumber, Cucumis sativus L.</title>
        <authorList>
            <person name="Huang S."/>
            <person name="Li R."/>
            <person name="Zhang Z."/>
            <person name="Li L."/>
            <person name="Gu X."/>
            <person name="Fan W."/>
            <person name="Lucas W.J."/>
            <person name="Wang X."/>
            <person name="Xie B."/>
            <person name="Ni P."/>
            <person name="Ren Y."/>
            <person name="Zhu H."/>
            <person name="Li J."/>
            <person name="Lin K."/>
            <person name="Jin W."/>
            <person name="Fei Z."/>
            <person name="Li G."/>
            <person name="Staub J."/>
            <person name="Kilian A."/>
            <person name="van der Vossen E.A."/>
            <person name="Wu Y."/>
            <person name="Guo J."/>
            <person name="He J."/>
            <person name="Jia Z."/>
            <person name="Ren Y."/>
            <person name="Tian G."/>
            <person name="Lu Y."/>
            <person name="Ruan J."/>
            <person name="Qian W."/>
            <person name="Wang M."/>
            <person name="Huang Q."/>
            <person name="Li B."/>
            <person name="Xuan Z."/>
            <person name="Cao J."/>
            <person name="Asan"/>
            <person name="Wu Z."/>
            <person name="Zhang J."/>
            <person name="Cai Q."/>
            <person name="Bai Y."/>
            <person name="Zhao B."/>
            <person name="Han Y."/>
            <person name="Li Y."/>
            <person name="Li X."/>
            <person name="Wang S."/>
            <person name="Shi Q."/>
            <person name="Liu S."/>
            <person name="Cho W.K."/>
            <person name="Kim J.Y."/>
            <person name="Xu Y."/>
            <person name="Heller-Uszynska K."/>
            <person name="Miao H."/>
            <person name="Cheng Z."/>
            <person name="Zhang S."/>
            <person name="Wu J."/>
            <person name="Yang Y."/>
            <person name="Kang H."/>
            <person name="Li M."/>
            <person name="Liang H."/>
            <person name="Ren X."/>
            <person name="Shi Z."/>
            <person name="Wen M."/>
            <person name="Jian M."/>
            <person name="Yang H."/>
            <person name="Zhang G."/>
            <person name="Yang Z."/>
            <person name="Chen R."/>
            <person name="Liu S."/>
            <person name="Li J."/>
            <person name="Ma L."/>
            <person name="Liu H."/>
            <person name="Zhou Y."/>
            <person name="Zhao J."/>
            <person name="Fang X."/>
            <person name="Li G."/>
            <person name="Fang L."/>
            <person name="Li Y."/>
            <person name="Liu D."/>
            <person name="Zheng H."/>
            <person name="Zhang Y."/>
            <person name="Qin N."/>
            <person name="Li Z."/>
            <person name="Yang G."/>
            <person name="Yang S."/>
            <person name="Bolund L."/>
            <person name="Kristiansen K."/>
            <person name="Zheng H."/>
            <person name="Li S."/>
            <person name="Zhang X."/>
            <person name="Yang H."/>
            <person name="Wang J."/>
            <person name="Sun R."/>
            <person name="Zhang B."/>
            <person name="Jiang S."/>
            <person name="Wang J."/>
            <person name="Du Y."/>
            <person name="Li S."/>
        </authorList>
    </citation>
    <scope>NUCLEOTIDE SEQUENCE [LARGE SCALE GENOMIC DNA]</scope>
    <source>
        <strain evidence="2">cv. 9930</strain>
    </source>
</reference>
<protein>
    <submittedName>
        <fullName evidence="1">Uncharacterized protein</fullName>
    </submittedName>
</protein>
<reference evidence="1 2" key="3">
    <citation type="journal article" date="2010" name="BMC Genomics">
        <title>Transcriptome sequencing and comparative analysis of cucumber flowers with different sex types.</title>
        <authorList>
            <person name="Guo S."/>
            <person name="Zheng Y."/>
            <person name="Joung J.G."/>
            <person name="Liu S."/>
            <person name="Zhang Z."/>
            <person name="Crasta O.R."/>
            <person name="Sobral B.W."/>
            <person name="Xu Y."/>
            <person name="Huang S."/>
            <person name="Fei Z."/>
        </authorList>
    </citation>
    <scope>NUCLEOTIDE SEQUENCE [LARGE SCALE GENOMIC DNA]</scope>
    <source>
        <strain evidence="2">cv. 9930</strain>
    </source>
</reference>
<dbReference type="Gramene" id="KGN54723">
    <property type="protein sequence ID" value="KGN54723"/>
    <property type="gene ID" value="Csa_4G433980"/>
</dbReference>